<protein>
    <submittedName>
        <fullName evidence="3">Unannotated protein</fullName>
    </submittedName>
</protein>
<feature type="domain" description="AMP-binding enzyme C-terminal" evidence="2">
    <location>
        <begin position="418"/>
        <end position="498"/>
    </location>
</feature>
<gene>
    <name evidence="3" type="ORF">UFOPK1493_00598</name>
</gene>
<organism evidence="3">
    <name type="scientific">freshwater metagenome</name>
    <dbReference type="NCBI Taxonomy" id="449393"/>
    <lineage>
        <taxon>unclassified sequences</taxon>
        <taxon>metagenomes</taxon>
        <taxon>ecological metagenomes</taxon>
    </lineage>
</organism>
<proteinExistence type="predicted"/>
<dbReference type="InterPro" id="IPR042099">
    <property type="entry name" value="ANL_N_sf"/>
</dbReference>
<name>A0A6J6C188_9ZZZZ</name>
<reference evidence="3" key="1">
    <citation type="submission" date="2020-05" db="EMBL/GenBank/DDBJ databases">
        <authorList>
            <person name="Chiriac C."/>
            <person name="Salcher M."/>
            <person name="Ghai R."/>
            <person name="Kavagutti S V."/>
        </authorList>
    </citation>
    <scope>NUCLEOTIDE SEQUENCE</scope>
</reference>
<dbReference type="AlphaFoldDB" id="A0A6J6C188"/>
<dbReference type="InterPro" id="IPR000873">
    <property type="entry name" value="AMP-dep_synth/lig_dom"/>
</dbReference>
<evidence type="ECO:0000259" key="2">
    <source>
        <dbReference type="Pfam" id="PF13193"/>
    </source>
</evidence>
<evidence type="ECO:0000313" key="3">
    <source>
        <dbReference type="EMBL" id="CAB4545100.1"/>
    </source>
</evidence>
<dbReference type="EMBL" id="CAEZSR010000012">
    <property type="protein sequence ID" value="CAB4545100.1"/>
    <property type="molecule type" value="Genomic_DNA"/>
</dbReference>
<dbReference type="InterPro" id="IPR045851">
    <property type="entry name" value="AMP-bd_C_sf"/>
</dbReference>
<dbReference type="PROSITE" id="PS00455">
    <property type="entry name" value="AMP_BINDING"/>
    <property type="match status" value="1"/>
</dbReference>
<dbReference type="InterPro" id="IPR050237">
    <property type="entry name" value="ATP-dep_AMP-bd_enzyme"/>
</dbReference>
<dbReference type="Gene3D" id="3.30.300.30">
    <property type="match status" value="1"/>
</dbReference>
<dbReference type="SUPFAM" id="SSF56801">
    <property type="entry name" value="Acetyl-CoA synthetase-like"/>
    <property type="match status" value="1"/>
</dbReference>
<dbReference type="Pfam" id="PF13193">
    <property type="entry name" value="AMP-binding_C"/>
    <property type="match status" value="1"/>
</dbReference>
<dbReference type="Pfam" id="PF00501">
    <property type="entry name" value="AMP-binding"/>
    <property type="match status" value="1"/>
</dbReference>
<evidence type="ECO:0000259" key="1">
    <source>
        <dbReference type="Pfam" id="PF00501"/>
    </source>
</evidence>
<dbReference type="GO" id="GO:0016877">
    <property type="term" value="F:ligase activity, forming carbon-sulfur bonds"/>
    <property type="evidence" value="ECO:0007669"/>
    <property type="project" value="UniProtKB-ARBA"/>
</dbReference>
<feature type="domain" description="AMP-dependent synthetase/ligase" evidence="1">
    <location>
        <begin position="10"/>
        <end position="367"/>
    </location>
</feature>
<dbReference type="InterPro" id="IPR025110">
    <property type="entry name" value="AMP-bd_C"/>
</dbReference>
<accession>A0A6J6C188</accession>
<dbReference type="PANTHER" id="PTHR43767:SF7">
    <property type="entry name" value="MEDIUM_LONG-CHAIN-FATTY-ACID--COA LIGASE FADD8"/>
    <property type="match status" value="1"/>
</dbReference>
<sequence>MDVTGLMRQSALYNAKRTAIVHGERRLTFAEAWDRGVRMANGLLAAGLRPADRVGVLEDNSIEAQDFFAGAAVAGLVRVPLYARNSPESHHHMLSHTGCRGLVVSANHAADIRPVAESLPELSCVLVRDGGYEDWLASQSDVDPRVWVSPDDWYIIRHTGGTTGKPKGVAYSHRSWIAAGRDWFYNFPPMQAGESCLHVGPISHGSGYLYTPTWLSGGANVLLDHFDPVETLDVMEHEGISYMFLVPAMLNALARHPSARSRDYSRLKVIQIGGAPITDETALLGREVFGDVLYQGYGQTEALPVCMMGPEEWFSSVEGSNPLRSAGRALPFAYLQIRDAEDPERELPIGDEGEIAIKCDGQMLGFWENDAATAERMTSDGFVLTGDIGRLDENAYLYVLDRKDDMIISGGFNIWPAELENVIQDHPAVIEAAVVAVPHERWGESPIALCYVDPAGDADVAALETEIIALCAERLGSYKKPSRVEFRSQPLPKSPVGKLQRKVLREPYWAGYDRRVAGN</sequence>
<dbReference type="PANTHER" id="PTHR43767">
    <property type="entry name" value="LONG-CHAIN-FATTY-ACID--COA LIGASE"/>
    <property type="match status" value="1"/>
</dbReference>
<dbReference type="Gene3D" id="3.40.50.12780">
    <property type="entry name" value="N-terminal domain of ligase-like"/>
    <property type="match status" value="1"/>
</dbReference>
<dbReference type="InterPro" id="IPR020845">
    <property type="entry name" value="AMP-binding_CS"/>
</dbReference>